<dbReference type="InterPro" id="IPR008502">
    <property type="entry name" value="Prolamin-like"/>
</dbReference>
<organism evidence="4 5">
    <name type="scientific">Cajanus cajan</name>
    <name type="common">Pigeon pea</name>
    <name type="synonym">Cajanus indicus</name>
    <dbReference type="NCBI Taxonomy" id="3821"/>
    <lineage>
        <taxon>Eukaryota</taxon>
        <taxon>Viridiplantae</taxon>
        <taxon>Streptophyta</taxon>
        <taxon>Embryophyta</taxon>
        <taxon>Tracheophyta</taxon>
        <taxon>Spermatophyta</taxon>
        <taxon>Magnoliopsida</taxon>
        <taxon>eudicotyledons</taxon>
        <taxon>Gunneridae</taxon>
        <taxon>Pentapetalae</taxon>
        <taxon>rosids</taxon>
        <taxon>fabids</taxon>
        <taxon>Fabales</taxon>
        <taxon>Fabaceae</taxon>
        <taxon>Papilionoideae</taxon>
        <taxon>50 kb inversion clade</taxon>
        <taxon>NPAAA clade</taxon>
        <taxon>indigoferoid/millettioid clade</taxon>
        <taxon>Phaseoleae</taxon>
        <taxon>Cajanus</taxon>
    </lineage>
</organism>
<dbReference type="Proteomes" id="UP000075243">
    <property type="component" value="Unassembled WGS sequence"/>
</dbReference>
<proteinExistence type="predicted"/>
<dbReference type="OMA" id="CEKAWND"/>
<evidence type="ECO:0000259" key="3">
    <source>
        <dbReference type="Pfam" id="PF05617"/>
    </source>
</evidence>
<evidence type="ECO:0000256" key="2">
    <source>
        <dbReference type="SAM" id="Phobius"/>
    </source>
</evidence>
<name>A0A151QXJ1_CAJCA</name>
<feature type="transmembrane region" description="Helical" evidence="2">
    <location>
        <begin position="6"/>
        <end position="25"/>
    </location>
</feature>
<feature type="domain" description="Prolamin-like" evidence="3">
    <location>
        <begin position="56"/>
        <end position="129"/>
    </location>
</feature>
<evidence type="ECO:0000313" key="4">
    <source>
        <dbReference type="EMBL" id="KYP34973.1"/>
    </source>
</evidence>
<reference evidence="4" key="1">
    <citation type="journal article" date="2012" name="Nat. Biotechnol.">
        <title>Draft genome sequence of pigeonpea (Cajanus cajan), an orphan legume crop of resource-poor farmers.</title>
        <authorList>
            <person name="Varshney R.K."/>
            <person name="Chen W."/>
            <person name="Li Y."/>
            <person name="Bharti A.K."/>
            <person name="Saxena R.K."/>
            <person name="Schlueter J.A."/>
            <person name="Donoghue M.T."/>
            <person name="Azam S."/>
            <person name="Fan G."/>
            <person name="Whaley A.M."/>
            <person name="Farmer A.D."/>
            <person name="Sheridan J."/>
            <person name="Iwata A."/>
            <person name="Tuteja R."/>
            <person name="Penmetsa R.V."/>
            <person name="Wu W."/>
            <person name="Upadhyaya H.D."/>
            <person name="Yang S.P."/>
            <person name="Shah T."/>
            <person name="Saxena K.B."/>
            <person name="Michael T."/>
            <person name="McCombie W.R."/>
            <person name="Yang B."/>
            <person name="Zhang G."/>
            <person name="Yang H."/>
            <person name="Wang J."/>
            <person name="Spillane C."/>
            <person name="Cook D.R."/>
            <person name="May G.D."/>
            <person name="Xu X."/>
            <person name="Jackson S.A."/>
        </authorList>
    </citation>
    <scope>NUCLEOTIDE SEQUENCE [LARGE SCALE GENOMIC DNA]</scope>
</reference>
<dbReference type="PANTHER" id="PTHR31951">
    <property type="entry name" value="BIFUNCTIONAL INHIBITOR/LIPID-TRANSFER PROTEIN/SEED STORAGE 2S ALBUMIN SUPERFAMILY PROTEIN-RELATED"/>
    <property type="match status" value="1"/>
</dbReference>
<keyword evidence="1" id="KW-0732">Signal</keyword>
<evidence type="ECO:0000256" key="1">
    <source>
        <dbReference type="ARBA" id="ARBA00022729"/>
    </source>
</evidence>
<dbReference type="EMBL" id="KQ484470">
    <property type="protein sequence ID" value="KYP34973.1"/>
    <property type="molecule type" value="Genomic_DNA"/>
</dbReference>
<keyword evidence="2" id="KW-0812">Transmembrane</keyword>
<keyword evidence="5" id="KW-1185">Reference proteome</keyword>
<protein>
    <recommendedName>
        <fullName evidence="3">Prolamin-like domain-containing protein</fullName>
    </recommendedName>
</protein>
<dbReference type="AlphaFoldDB" id="A0A151QXJ1"/>
<sequence>MTSLNGLYVIMAFVLSLNLLIYTSISFEAPQPSQGPSYNIIYAPRPSSTYENYLKNCASKLKPQCGEQIFFNVFFGNQTISNYCCVSLVNDLGKTCHSDITKFALNLPTFKPNQNQILYRCEKAWNDCSSISSPSLV</sequence>
<keyword evidence="2" id="KW-0472">Membrane</keyword>
<gene>
    <name evidence="4" type="ORF">KK1_044015</name>
</gene>
<keyword evidence="2" id="KW-1133">Transmembrane helix</keyword>
<evidence type="ECO:0000313" key="5">
    <source>
        <dbReference type="Proteomes" id="UP000075243"/>
    </source>
</evidence>
<dbReference type="Pfam" id="PF05617">
    <property type="entry name" value="Prolamin_like"/>
    <property type="match status" value="1"/>
</dbReference>
<dbReference type="PANTHER" id="PTHR31951:SF24">
    <property type="entry name" value="ECA1 GAMETOGENESIS RELATED FAMILY"/>
    <property type="match status" value="1"/>
</dbReference>
<dbReference type="Gramene" id="C.cajan_42622.t">
    <property type="protein sequence ID" value="C.cajan_42622.t.cds1"/>
    <property type="gene ID" value="C.cajan_42622"/>
</dbReference>
<accession>A0A151QXJ1</accession>